<dbReference type="Proteomes" id="UP000250235">
    <property type="component" value="Unassembled WGS sequence"/>
</dbReference>
<dbReference type="EMBL" id="KV012855">
    <property type="protein sequence ID" value="KZV24197.1"/>
    <property type="molecule type" value="Genomic_DNA"/>
</dbReference>
<keyword evidence="2" id="KW-1185">Reference proteome</keyword>
<name>A0A2Z7AY33_9LAMI</name>
<evidence type="ECO:0000313" key="1">
    <source>
        <dbReference type="EMBL" id="KZV24197.1"/>
    </source>
</evidence>
<reference evidence="1 2" key="1">
    <citation type="journal article" date="2015" name="Proc. Natl. Acad. Sci. U.S.A.">
        <title>The resurrection genome of Boea hygrometrica: A blueprint for survival of dehydration.</title>
        <authorList>
            <person name="Xiao L."/>
            <person name="Yang G."/>
            <person name="Zhang L."/>
            <person name="Yang X."/>
            <person name="Zhao S."/>
            <person name="Ji Z."/>
            <person name="Zhou Q."/>
            <person name="Hu M."/>
            <person name="Wang Y."/>
            <person name="Chen M."/>
            <person name="Xu Y."/>
            <person name="Jin H."/>
            <person name="Xiao X."/>
            <person name="Hu G."/>
            <person name="Bao F."/>
            <person name="Hu Y."/>
            <person name="Wan P."/>
            <person name="Li L."/>
            <person name="Deng X."/>
            <person name="Kuang T."/>
            <person name="Xiang C."/>
            <person name="Zhu J.K."/>
            <person name="Oliver M.J."/>
            <person name="He Y."/>
        </authorList>
    </citation>
    <scope>NUCLEOTIDE SEQUENCE [LARGE SCALE GENOMIC DNA]</scope>
    <source>
        <strain evidence="2">cv. XS01</strain>
    </source>
</reference>
<organism evidence="1 2">
    <name type="scientific">Dorcoceras hygrometricum</name>
    <dbReference type="NCBI Taxonomy" id="472368"/>
    <lineage>
        <taxon>Eukaryota</taxon>
        <taxon>Viridiplantae</taxon>
        <taxon>Streptophyta</taxon>
        <taxon>Embryophyta</taxon>
        <taxon>Tracheophyta</taxon>
        <taxon>Spermatophyta</taxon>
        <taxon>Magnoliopsida</taxon>
        <taxon>eudicotyledons</taxon>
        <taxon>Gunneridae</taxon>
        <taxon>Pentapetalae</taxon>
        <taxon>asterids</taxon>
        <taxon>lamiids</taxon>
        <taxon>Lamiales</taxon>
        <taxon>Gesneriaceae</taxon>
        <taxon>Didymocarpoideae</taxon>
        <taxon>Trichosporeae</taxon>
        <taxon>Loxocarpinae</taxon>
        <taxon>Dorcoceras</taxon>
    </lineage>
</organism>
<gene>
    <name evidence="1" type="ORF">F511_09141</name>
</gene>
<sequence>MECSSVGPGPVGPVQDYDLVYLIRLKLLITKTTLNNPNPSSNRRRLPSSKSLAAAAAGARRRCRRRRRFAGICSGQSFEENPSVPISSGLLVQADEGVSHPVVDLIDGSTAAYREEPAFL</sequence>
<protein>
    <submittedName>
        <fullName evidence="1">Uncharacterized protein</fullName>
    </submittedName>
</protein>
<evidence type="ECO:0000313" key="2">
    <source>
        <dbReference type="Proteomes" id="UP000250235"/>
    </source>
</evidence>
<accession>A0A2Z7AY33</accession>
<proteinExistence type="predicted"/>
<dbReference type="AlphaFoldDB" id="A0A2Z7AY33"/>